<protein>
    <submittedName>
        <fullName evidence="1">Uncharacterized protein</fullName>
    </submittedName>
</protein>
<proteinExistence type="predicted"/>
<dbReference type="eggNOG" id="COG4715">
    <property type="taxonomic scope" value="Bacteria"/>
</dbReference>
<keyword evidence="2" id="KW-1185">Reference proteome</keyword>
<dbReference type="AlphaFoldDB" id="A1ANM4"/>
<reference evidence="1 2" key="1">
    <citation type="submission" date="2006-10" db="EMBL/GenBank/DDBJ databases">
        <title>Complete sequence of chromosome of Pelobacter propionicus DSM 2379.</title>
        <authorList>
            <consortium name="US DOE Joint Genome Institute"/>
            <person name="Copeland A."/>
            <person name="Lucas S."/>
            <person name="Lapidus A."/>
            <person name="Barry K."/>
            <person name="Detter J.C."/>
            <person name="Glavina del Rio T."/>
            <person name="Hammon N."/>
            <person name="Israni S."/>
            <person name="Dalin E."/>
            <person name="Tice H."/>
            <person name="Pitluck S."/>
            <person name="Saunders E."/>
            <person name="Brettin T."/>
            <person name="Bruce D."/>
            <person name="Han C."/>
            <person name="Tapia R."/>
            <person name="Schmutz J."/>
            <person name="Larimer F."/>
            <person name="Land M."/>
            <person name="Hauser L."/>
            <person name="Kyrpides N."/>
            <person name="Kim E."/>
            <person name="Lovley D."/>
            <person name="Richardson P."/>
        </authorList>
    </citation>
    <scope>NUCLEOTIDE SEQUENCE [LARGE SCALE GENOMIC DNA]</scope>
    <source>
        <strain evidence="2">DSM 2379 / NBRC 103807 / OttBd1</strain>
    </source>
</reference>
<dbReference type="EMBL" id="CP000482">
    <property type="protein sequence ID" value="ABK98944.1"/>
    <property type="molecule type" value="Genomic_DNA"/>
</dbReference>
<gene>
    <name evidence="1" type="ordered locus">Ppro_1324</name>
</gene>
<organism evidence="1 2">
    <name type="scientific">Pelobacter propionicus (strain DSM 2379 / NBRC 103807 / OttBd1)</name>
    <dbReference type="NCBI Taxonomy" id="338966"/>
    <lineage>
        <taxon>Bacteria</taxon>
        <taxon>Pseudomonadati</taxon>
        <taxon>Thermodesulfobacteriota</taxon>
        <taxon>Desulfuromonadia</taxon>
        <taxon>Desulfuromonadales</taxon>
        <taxon>Desulfuromonadaceae</taxon>
        <taxon>Pelobacter</taxon>
    </lineage>
</organism>
<evidence type="ECO:0000313" key="2">
    <source>
        <dbReference type="Proteomes" id="UP000006732"/>
    </source>
</evidence>
<dbReference type="KEGG" id="ppd:Ppro_1324"/>
<sequence length="184" mass="20799">MRQAAEKAGSWPEVRGGILDYLQTGRLPATGGAGKSRWPLPGIEVKVPASREKFGQDSFPNREMLIEIAILEQRYDDAVALFQELNKTRRWSWSIDEQLATAIAASHPDVALGIWKSIADRLIRQVKPKAYQEAARYLRHMRRVYGETGRLADWNALIVSLRLEHKAKRRLVEVLDGLVKAGDL</sequence>
<dbReference type="RefSeq" id="WP_011735241.1">
    <property type="nucleotide sequence ID" value="NC_008609.1"/>
</dbReference>
<dbReference type="Proteomes" id="UP000006732">
    <property type="component" value="Chromosome"/>
</dbReference>
<evidence type="ECO:0000313" key="1">
    <source>
        <dbReference type="EMBL" id="ABK98944.1"/>
    </source>
</evidence>
<name>A1ANM4_PELPD</name>
<dbReference type="HOGENOM" id="CLU_1466907_0_0_7"/>
<accession>A1ANM4</accession>